<name>A0AAU8B4R4_9VIRU</name>
<accession>A0AAU8B4R4</accession>
<proteinExistence type="predicted"/>
<reference evidence="2" key="1">
    <citation type="submission" date="2024-03" db="EMBL/GenBank/DDBJ databases">
        <title>Diverse circular DNA viruses in blood, oral, and fecal samples of captive lemurs.</title>
        <authorList>
            <person name="Paietta E.N."/>
            <person name="Kraberger S."/>
            <person name="Lund M.C."/>
            <person name="Custer J.M."/>
            <person name="Vargas K.M."/>
            <person name="Ehmke E.E."/>
            <person name="Yoder A.D."/>
            <person name="Varsani A."/>
        </authorList>
    </citation>
    <scope>NUCLEOTIDE SEQUENCE</scope>
    <source>
        <strain evidence="1">Duke_27FF_1640</strain>
        <strain evidence="2">Duke_27FS_13</strain>
    </source>
</reference>
<evidence type="ECO:0000313" key="1">
    <source>
        <dbReference type="EMBL" id="XCD07283.1"/>
    </source>
</evidence>
<dbReference type="EMBL" id="PP511777">
    <property type="protein sequence ID" value="XCD07283.1"/>
    <property type="molecule type" value="Genomic_DNA"/>
</dbReference>
<dbReference type="EMBL" id="PP511783">
    <property type="protein sequence ID" value="XCD07324.1"/>
    <property type="molecule type" value="Genomic_DNA"/>
</dbReference>
<protein>
    <submittedName>
        <fullName evidence="2">Uncharacterized protein</fullName>
    </submittedName>
</protein>
<evidence type="ECO:0000313" key="2">
    <source>
        <dbReference type="EMBL" id="XCD07324.1"/>
    </source>
</evidence>
<sequence length="179" mass="20192">MKDFFAVDFVVCSDEVSHSALLSSVADCLYQGFYEFLVLHSVSSLDVEVCSRVCVDCCFCEVLPSSVGDSSTVRVVFPICSINDKLLEYCRYYIVSPCFSLGGMQDFGGTFSLCDCSLDNRTVRLHFDFCFRRFLPVSVLEWSLSLSRLSPPCYSDLIAFVRRSSPVEHQRLSAFCSHR</sequence>
<organism evidence="2">
    <name type="scientific">Dulem virus 209</name>
    <dbReference type="NCBI Taxonomy" id="3145686"/>
    <lineage>
        <taxon>Viruses</taxon>
        <taxon>Monodnaviria</taxon>
        <taxon>Sangervirae</taxon>
        <taxon>Phixviricota</taxon>
        <taxon>Malgrandaviricetes</taxon>
        <taxon>Petitvirales</taxon>
        <taxon>Microviridae</taxon>
        <taxon>Microvirus</taxon>
    </lineage>
</organism>